<name>A0A382TF40_9ZZZZ</name>
<reference evidence="1" key="1">
    <citation type="submission" date="2018-05" db="EMBL/GenBank/DDBJ databases">
        <authorList>
            <person name="Lanie J.A."/>
            <person name="Ng W.-L."/>
            <person name="Kazmierczak K.M."/>
            <person name="Andrzejewski T.M."/>
            <person name="Davidsen T.M."/>
            <person name="Wayne K.J."/>
            <person name="Tettelin H."/>
            <person name="Glass J.I."/>
            <person name="Rusch D."/>
            <person name="Podicherti R."/>
            <person name="Tsui H.-C.T."/>
            <person name="Winkler M.E."/>
        </authorList>
    </citation>
    <scope>NUCLEOTIDE SEQUENCE</scope>
</reference>
<evidence type="ECO:0000313" key="1">
    <source>
        <dbReference type="EMBL" id="SVD20097.1"/>
    </source>
</evidence>
<accession>A0A382TF40</accession>
<feature type="non-terminal residue" evidence="1">
    <location>
        <position position="1"/>
    </location>
</feature>
<protein>
    <submittedName>
        <fullName evidence="1">Uncharacterized protein</fullName>
    </submittedName>
</protein>
<dbReference type="EMBL" id="UINC01135754">
    <property type="protein sequence ID" value="SVD20097.1"/>
    <property type="molecule type" value="Genomic_DNA"/>
</dbReference>
<sequence length="23" mass="2393">YLLTLLIPKIAVGGPDAESIVLP</sequence>
<gene>
    <name evidence="1" type="ORF">METZ01_LOCUS372951</name>
</gene>
<dbReference type="AlphaFoldDB" id="A0A382TF40"/>
<organism evidence="1">
    <name type="scientific">marine metagenome</name>
    <dbReference type="NCBI Taxonomy" id="408172"/>
    <lineage>
        <taxon>unclassified sequences</taxon>
        <taxon>metagenomes</taxon>
        <taxon>ecological metagenomes</taxon>
    </lineage>
</organism>
<proteinExistence type="predicted"/>